<evidence type="ECO:0000313" key="2">
    <source>
        <dbReference type="Proteomes" id="UP000279470"/>
    </source>
</evidence>
<gene>
    <name evidence="1" type="ORF">EIC27_04740</name>
</gene>
<name>A0A3R9XN76_9RICK</name>
<dbReference type="EMBL" id="RXFM01000064">
    <property type="protein sequence ID" value="RST64426.1"/>
    <property type="molecule type" value="Genomic_DNA"/>
</dbReference>
<dbReference type="InterPro" id="IPR046653">
    <property type="entry name" value="DUF6765"/>
</dbReference>
<dbReference type="OrthoDB" id="569000at2"/>
<proteinExistence type="predicted"/>
<reference evidence="2" key="1">
    <citation type="submission" date="2018-11" db="EMBL/GenBank/DDBJ databases">
        <title>Phylogenetic, genomic, and biogeographic characterization of a novel and ubiquitous marine invertebrate-associated Rickettsiales parasite, Candidatus Marinoinvertebrata rohwerii, gen. nov., sp. nov.</title>
        <authorList>
            <person name="Klinges J.G."/>
            <person name="Rosales S.M."/>
            <person name="Mcminds R."/>
            <person name="Shaver E.C."/>
            <person name="Shantz A."/>
            <person name="Peters E.C."/>
            <person name="Burkepile D.E."/>
            <person name="Silliman B.R."/>
            <person name="Vega Thurber R.L."/>
        </authorList>
    </citation>
    <scope>NUCLEOTIDE SEQUENCE [LARGE SCALE GENOMIC DNA]</scope>
    <source>
        <strain evidence="2">a_cerv_44</strain>
    </source>
</reference>
<sequence length="199" mass="23705">MYWIGIATHAFVDTWAHQNFIGENCSYNAFNNLLAKFSPNIAHLDALDKPDLVGLMWKDTRLKDEKINNVTRFSEASTMLTELYLNFTKRYNFNINKFLLILKKIMSNNEKNNYFDVKIMTSTRIKKYNKIAKIISNFDILNYKINYWRDEFFTKLNNKNYTIKSNVSFKSTSWFKFQESIKLHCNFTLQTLKLLKINL</sequence>
<accession>A0A3R9XN76</accession>
<dbReference type="Pfam" id="PF20551">
    <property type="entry name" value="DUF6765"/>
    <property type="match status" value="1"/>
</dbReference>
<organism evidence="1 2">
    <name type="scientific">Candidatus Aquarickettsia rohweri</name>
    <dbReference type="NCBI Taxonomy" id="2602574"/>
    <lineage>
        <taxon>Bacteria</taxon>
        <taxon>Pseudomonadati</taxon>
        <taxon>Pseudomonadota</taxon>
        <taxon>Alphaproteobacteria</taxon>
        <taxon>Rickettsiales</taxon>
        <taxon>Candidatus Midichloriaceae</taxon>
        <taxon>Candidatus Aquarickettsia</taxon>
    </lineage>
</organism>
<keyword evidence="2" id="KW-1185">Reference proteome</keyword>
<evidence type="ECO:0000313" key="1">
    <source>
        <dbReference type="EMBL" id="RST64426.1"/>
    </source>
</evidence>
<protein>
    <submittedName>
        <fullName evidence="1">Uncharacterized protein</fullName>
    </submittedName>
</protein>
<dbReference type="Proteomes" id="UP000279470">
    <property type="component" value="Unassembled WGS sequence"/>
</dbReference>
<comment type="caution">
    <text evidence="1">The sequence shown here is derived from an EMBL/GenBank/DDBJ whole genome shotgun (WGS) entry which is preliminary data.</text>
</comment>
<dbReference type="AlphaFoldDB" id="A0A3R9XN76"/>